<dbReference type="PROSITE" id="PS51782">
    <property type="entry name" value="LYSM"/>
    <property type="match status" value="1"/>
</dbReference>
<protein>
    <recommendedName>
        <fullName evidence="2">LysM domain-containing protein</fullName>
    </recommendedName>
</protein>
<gene>
    <name evidence="3" type="ORF">HETSPECPRED_005530</name>
</gene>
<name>A0A8H3IKH2_9LECA</name>
<proteinExistence type="predicted"/>
<evidence type="ECO:0000256" key="1">
    <source>
        <dbReference type="SAM" id="MobiDB-lite"/>
    </source>
</evidence>
<reference evidence="3" key="1">
    <citation type="submission" date="2021-03" db="EMBL/GenBank/DDBJ databases">
        <authorList>
            <person name="Tagirdzhanova G."/>
        </authorList>
    </citation>
    <scope>NUCLEOTIDE SEQUENCE</scope>
</reference>
<organism evidence="3 4">
    <name type="scientific">Heterodermia speciosa</name>
    <dbReference type="NCBI Taxonomy" id="116794"/>
    <lineage>
        <taxon>Eukaryota</taxon>
        <taxon>Fungi</taxon>
        <taxon>Dikarya</taxon>
        <taxon>Ascomycota</taxon>
        <taxon>Pezizomycotina</taxon>
        <taxon>Lecanoromycetes</taxon>
        <taxon>OSLEUM clade</taxon>
        <taxon>Lecanoromycetidae</taxon>
        <taxon>Caliciales</taxon>
        <taxon>Physciaceae</taxon>
        <taxon>Heterodermia</taxon>
    </lineage>
</organism>
<dbReference type="Proteomes" id="UP000664521">
    <property type="component" value="Unassembled WGS sequence"/>
</dbReference>
<feature type="region of interest" description="Disordered" evidence="1">
    <location>
        <begin position="224"/>
        <end position="247"/>
    </location>
</feature>
<dbReference type="InterPro" id="IPR018392">
    <property type="entry name" value="LysM"/>
</dbReference>
<feature type="region of interest" description="Disordered" evidence="1">
    <location>
        <begin position="465"/>
        <end position="500"/>
    </location>
</feature>
<dbReference type="EMBL" id="CAJPDS010000035">
    <property type="protein sequence ID" value="CAF9924220.1"/>
    <property type="molecule type" value="Genomic_DNA"/>
</dbReference>
<evidence type="ECO:0000259" key="2">
    <source>
        <dbReference type="PROSITE" id="PS51782"/>
    </source>
</evidence>
<dbReference type="InterPro" id="IPR036779">
    <property type="entry name" value="LysM_dom_sf"/>
</dbReference>
<keyword evidence="4" id="KW-1185">Reference proteome</keyword>
<evidence type="ECO:0000313" key="3">
    <source>
        <dbReference type="EMBL" id="CAF9924220.1"/>
    </source>
</evidence>
<dbReference type="AlphaFoldDB" id="A0A8H3IKH2"/>
<feature type="compositionally biased region" description="Basic and acidic residues" evidence="1">
    <location>
        <begin position="478"/>
        <end position="493"/>
    </location>
</feature>
<dbReference type="Gene3D" id="3.10.350.10">
    <property type="entry name" value="LysM domain"/>
    <property type="match status" value="1"/>
</dbReference>
<sequence>MAAIGISSVMAKAVPQEAIELPASLLTDRTISRLRPCWDTPDDSIHCTTKLKREIEHLRPCWDGPDDSIHCPHVKREAEAEGGVLGPCWRQPDDTIRCPVSRRDAEGGYCFVDFEGVERCVNKNKNELGAFSPEDEAALLAFGCYYADCGDCPLERHDCKTGAVIPIDTGSYPPEPLSLDNGNGNGNGNNVLATLAKRGDCFSIYGGIVCPKLKRVADGKSHNTCSSPPLHFPPPSSSSSGSGHGAAKEGVLLAQSSSPFHVRGRRMKRLGRRQVEANFTATALGPAGVDSGLTLPGTFSPCGEWYLVTEADHVAGCAGIEARRGVGLEILRQLNTDIDPGCTNLRLGYWYCLAGQFLLLSRENAKLRIREREGERERERDIKETDECMDSCGGYIEQFYDIQHFYDLEQQRPHRGEYFATAERLADILGRPDIQQHQPHRSEHLATPQRIRDILGRSASQPILLGRPDIQPLGGAFEQHDTTDVSYGRKESLRSGSGRA</sequence>
<comment type="caution">
    <text evidence="3">The sequence shown here is derived from an EMBL/GenBank/DDBJ whole genome shotgun (WGS) entry which is preliminary data.</text>
</comment>
<evidence type="ECO:0000313" key="4">
    <source>
        <dbReference type="Proteomes" id="UP000664521"/>
    </source>
</evidence>
<dbReference type="OrthoDB" id="5985073at2759"/>
<accession>A0A8H3IKH2</accession>
<feature type="domain" description="LysM" evidence="2">
    <location>
        <begin position="304"/>
        <end position="353"/>
    </location>
</feature>